<evidence type="ECO:0000313" key="9">
    <source>
        <dbReference type="EMBL" id="OHE95083.1"/>
    </source>
</evidence>
<dbReference type="OrthoDB" id="19981at2759"/>
<dbReference type="PANTHER" id="PTHR31394">
    <property type="entry name" value="TRANSMEMBRANE PROTEIN 199"/>
    <property type="match status" value="1"/>
</dbReference>
<dbReference type="GO" id="GO:0070072">
    <property type="term" value="P:vacuolar proton-transporting V-type ATPase complex assembly"/>
    <property type="evidence" value="ECO:0007669"/>
    <property type="project" value="InterPro"/>
</dbReference>
<evidence type="ECO:0000256" key="7">
    <source>
        <dbReference type="SAM" id="Phobius"/>
    </source>
</evidence>
<keyword evidence="10" id="KW-1185">Reference proteome</keyword>
<dbReference type="AlphaFoldDB" id="A0A1G4B166"/>
<evidence type="ECO:0000256" key="1">
    <source>
        <dbReference type="ARBA" id="ARBA00004477"/>
    </source>
</evidence>
<evidence type="ECO:0000256" key="3">
    <source>
        <dbReference type="ARBA" id="ARBA00022824"/>
    </source>
</evidence>
<proteinExistence type="predicted"/>
<keyword evidence="2 7" id="KW-0812">Transmembrane</keyword>
<feature type="compositionally biased region" description="Pro residues" evidence="6">
    <location>
        <begin position="369"/>
        <end position="382"/>
    </location>
</feature>
<feature type="domain" description="N-acetyltransferase ESCO zinc-finger" evidence="8">
    <location>
        <begin position="517"/>
        <end position="554"/>
    </location>
</feature>
<gene>
    <name evidence="9" type="ORF">CORC01_09607</name>
</gene>
<dbReference type="Pfam" id="PF11712">
    <property type="entry name" value="Vma12"/>
    <property type="match status" value="1"/>
</dbReference>
<evidence type="ECO:0000259" key="8">
    <source>
        <dbReference type="Pfam" id="PF13878"/>
    </source>
</evidence>
<dbReference type="EMBL" id="MJBS01000088">
    <property type="protein sequence ID" value="OHE95083.1"/>
    <property type="molecule type" value="Genomic_DNA"/>
</dbReference>
<dbReference type="STRING" id="1209926.A0A1G4B166"/>
<feature type="region of interest" description="Disordered" evidence="6">
    <location>
        <begin position="291"/>
        <end position="425"/>
    </location>
</feature>
<comment type="subcellular location">
    <subcellularLocation>
        <location evidence="1">Endoplasmic reticulum membrane</location>
        <topology evidence="1">Multi-pass membrane protein</topology>
    </subcellularLocation>
</comment>
<comment type="caution">
    <text evidence="9">The sequence shown here is derived from an EMBL/GenBank/DDBJ whole genome shotgun (WGS) entry which is preliminary data.</text>
</comment>
<accession>A0A1G4B166</accession>
<dbReference type="InterPro" id="IPR028005">
    <property type="entry name" value="AcTrfase_ESCO_Znf_dom"/>
</dbReference>
<keyword evidence="5 7" id="KW-0472">Membrane</keyword>
<sequence length="563" mass="63036">MVRLTITPVIAEGRQRLAEVRFRRDIAEASKDTEQAPTSDAALQCTATTKAEEPNPPDAVVADPITHDQILELWKNLKTEGIEDFSLEGLLRGARVYIPPPPPKPEPSAEYKALMARLRREEEERTYQRMLKQPSRMEAFSQQFPSAAARTQAFAEVNRPMREADNGDDEVTLGDVQKQMMVILNFLISIIGVAATIWIAARWWNVTARIFLTLGGAILVLIAEVAVYSGYVWRIGEAKSKNKEPEEIREVMHSWVLGKDNNDTHYLGWRHGPNNSLEVRVHMAFEPPSMLLTTHRSPRSGSDSTRTTTADKRYRTYDVHQSQPELTLGRRTLRTYSKRSRATDDDAGLLPFKKRKADVESATRSPDIPRLPPAQPAPPPSSIPKSSILSYFKPCRSSSGTEASDPLSDSEKLLNTPPSSPPLFRKIKEPRRLRLRPSTPLSHALDTLEVAKDGKDGGDVAVQQTAQGTRRTRSRGGIELQDVDKNKLNKLADLEKTKPQPTLKKVSARSKPVPTVQTTINLSSKPTFMECKTCRIVYNPLHPADVKYHSQRHAAFLRGRAKA</sequence>
<dbReference type="Proteomes" id="UP000176998">
    <property type="component" value="Unassembled WGS sequence"/>
</dbReference>
<dbReference type="GeneID" id="34562746"/>
<feature type="compositionally biased region" description="Basic and acidic residues" evidence="6">
    <location>
        <begin position="309"/>
        <end position="318"/>
    </location>
</feature>
<protein>
    <recommendedName>
        <fullName evidence="8">N-acetyltransferase ESCO zinc-finger domain-containing protein</fullName>
    </recommendedName>
</protein>
<feature type="transmembrane region" description="Helical" evidence="7">
    <location>
        <begin position="182"/>
        <end position="204"/>
    </location>
</feature>
<keyword evidence="3" id="KW-0256">Endoplasmic reticulum</keyword>
<evidence type="ECO:0000256" key="4">
    <source>
        <dbReference type="ARBA" id="ARBA00022989"/>
    </source>
</evidence>
<reference evidence="9 10" key="1">
    <citation type="submission" date="2016-09" db="EMBL/GenBank/DDBJ databases">
        <authorList>
            <person name="Capua I."/>
            <person name="De Benedictis P."/>
            <person name="Joannis T."/>
            <person name="Lombin L.H."/>
            <person name="Cattoli G."/>
        </authorList>
    </citation>
    <scope>NUCLEOTIDE SEQUENCE [LARGE SCALE GENOMIC DNA]</scope>
    <source>
        <strain evidence="9 10">IMI 309357</strain>
    </source>
</reference>
<evidence type="ECO:0000256" key="6">
    <source>
        <dbReference type="SAM" id="MobiDB-lite"/>
    </source>
</evidence>
<dbReference type="RefSeq" id="XP_022472245.1">
    <property type="nucleotide sequence ID" value="XM_022621236.1"/>
</dbReference>
<organism evidence="9 10">
    <name type="scientific">Colletotrichum orchidophilum</name>
    <dbReference type="NCBI Taxonomy" id="1209926"/>
    <lineage>
        <taxon>Eukaryota</taxon>
        <taxon>Fungi</taxon>
        <taxon>Dikarya</taxon>
        <taxon>Ascomycota</taxon>
        <taxon>Pezizomycotina</taxon>
        <taxon>Sordariomycetes</taxon>
        <taxon>Hypocreomycetidae</taxon>
        <taxon>Glomerellales</taxon>
        <taxon>Glomerellaceae</taxon>
        <taxon>Colletotrichum</taxon>
    </lineage>
</organism>
<name>A0A1G4B166_9PEZI</name>
<dbReference type="PANTHER" id="PTHR31394:SF1">
    <property type="entry name" value="TRANSMEMBRANE PROTEIN 199"/>
    <property type="match status" value="1"/>
</dbReference>
<evidence type="ECO:0000313" key="10">
    <source>
        <dbReference type="Proteomes" id="UP000176998"/>
    </source>
</evidence>
<feature type="compositionally biased region" description="Polar residues" evidence="6">
    <location>
        <begin position="291"/>
        <end position="308"/>
    </location>
</feature>
<feature type="transmembrane region" description="Helical" evidence="7">
    <location>
        <begin position="210"/>
        <end position="233"/>
    </location>
</feature>
<dbReference type="Pfam" id="PF13878">
    <property type="entry name" value="zf-C2H2_3"/>
    <property type="match status" value="1"/>
</dbReference>
<dbReference type="GO" id="GO:0005789">
    <property type="term" value="C:endoplasmic reticulum membrane"/>
    <property type="evidence" value="ECO:0007669"/>
    <property type="project" value="UniProtKB-SubCell"/>
</dbReference>
<evidence type="ECO:0000256" key="2">
    <source>
        <dbReference type="ARBA" id="ARBA00022692"/>
    </source>
</evidence>
<feature type="compositionally biased region" description="Basic residues" evidence="6">
    <location>
        <begin position="331"/>
        <end position="340"/>
    </location>
</feature>
<keyword evidence="4 7" id="KW-1133">Transmembrane helix</keyword>
<dbReference type="InterPro" id="IPR021013">
    <property type="entry name" value="ATPase_Vma12"/>
</dbReference>
<evidence type="ECO:0000256" key="5">
    <source>
        <dbReference type="ARBA" id="ARBA00023136"/>
    </source>
</evidence>